<gene>
    <name evidence="7 9" type="primary">hemH</name>
    <name evidence="9" type="ORF">G0Q07_01665</name>
</gene>
<dbReference type="EMBL" id="CP048409">
    <property type="protein sequence ID" value="QIA06514.1"/>
    <property type="molecule type" value="Genomic_DNA"/>
</dbReference>
<dbReference type="HAMAP" id="MF_00323">
    <property type="entry name" value="Ferrochelatase"/>
    <property type="match status" value="1"/>
</dbReference>
<keyword evidence="7" id="KW-0479">Metal-binding</keyword>
<dbReference type="InterPro" id="IPR033659">
    <property type="entry name" value="Ferrochelatase_N"/>
</dbReference>
<keyword evidence="2 7" id="KW-0408">Iron</keyword>
<dbReference type="NCBIfam" id="TIGR00109">
    <property type="entry name" value="hemH"/>
    <property type="match status" value="1"/>
</dbReference>
<feature type="binding site" evidence="7">
    <location>
        <position position="292"/>
    </location>
    <ligand>
        <name>Fe(2+)</name>
        <dbReference type="ChEBI" id="CHEBI:29033"/>
    </ligand>
</feature>
<comment type="subcellular location">
    <subcellularLocation>
        <location evidence="7">Cytoplasm</location>
    </subcellularLocation>
</comment>
<reference evidence="9 10" key="1">
    <citation type="submission" date="2020-02" db="EMBL/GenBank/DDBJ databases">
        <title>Genome sequencing for Draconibacterium sp. strain M1.</title>
        <authorList>
            <person name="Park S.-J."/>
        </authorList>
    </citation>
    <scope>NUCLEOTIDE SEQUENCE [LARGE SCALE GENOMIC DNA]</scope>
    <source>
        <strain evidence="9 10">M1</strain>
    </source>
</reference>
<comment type="similarity">
    <text evidence="1 7 8">Belongs to the ferrochelatase family.</text>
</comment>
<dbReference type="Proteomes" id="UP000474630">
    <property type="component" value="Chromosome"/>
</dbReference>
<dbReference type="PANTHER" id="PTHR11108">
    <property type="entry name" value="FERROCHELATASE"/>
    <property type="match status" value="1"/>
</dbReference>
<evidence type="ECO:0000313" key="9">
    <source>
        <dbReference type="EMBL" id="QIA06514.1"/>
    </source>
</evidence>
<evidence type="ECO:0000256" key="3">
    <source>
        <dbReference type="ARBA" id="ARBA00023133"/>
    </source>
</evidence>
<evidence type="ECO:0000256" key="2">
    <source>
        <dbReference type="ARBA" id="ARBA00023004"/>
    </source>
</evidence>
<evidence type="ECO:0000256" key="1">
    <source>
        <dbReference type="ARBA" id="ARBA00007718"/>
    </source>
</evidence>
<dbReference type="GO" id="GO:0006783">
    <property type="term" value="P:heme biosynthetic process"/>
    <property type="evidence" value="ECO:0007669"/>
    <property type="project" value="UniProtKB-UniRule"/>
</dbReference>
<evidence type="ECO:0000256" key="5">
    <source>
        <dbReference type="ARBA" id="ARBA00023244"/>
    </source>
</evidence>
<comment type="catalytic activity">
    <reaction evidence="6">
        <text>Fe-coproporphyrin III + 2 H(+) = coproporphyrin III + Fe(2+)</text>
        <dbReference type="Rhea" id="RHEA:49572"/>
        <dbReference type="ChEBI" id="CHEBI:15378"/>
        <dbReference type="ChEBI" id="CHEBI:29033"/>
        <dbReference type="ChEBI" id="CHEBI:68438"/>
        <dbReference type="ChEBI" id="CHEBI:131725"/>
        <dbReference type="EC" id="4.99.1.9"/>
    </reaction>
    <physiologicalReaction direction="right-to-left" evidence="6">
        <dbReference type="Rhea" id="RHEA:49574"/>
    </physiologicalReaction>
</comment>
<dbReference type="KEGG" id="drc:G0Q07_01665"/>
<dbReference type="GO" id="GO:0046872">
    <property type="term" value="F:metal ion binding"/>
    <property type="evidence" value="ECO:0007669"/>
    <property type="project" value="UniProtKB-KW"/>
</dbReference>
<dbReference type="CDD" id="cd00419">
    <property type="entry name" value="Ferrochelatase_C"/>
    <property type="match status" value="1"/>
</dbReference>
<comment type="catalytic activity">
    <reaction evidence="7">
        <text>heme b + 2 H(+) = protoporphyrin IX + Fe(2+)</text>
        <dbReference type="Rhea" id="RHEA:22584"/>
        <dbReference type="ChEBI" id="CHEBI:15378"/>
        <dbReference type="ChEBI" id="CHEBI:29033"/>
        <dbReference type="ChEBI" id="CHEBI:57306"/>
        <dbReference type="ChEBI" id="CHEBI:60344"/>
        <dbReference type="EC" id="4.98.1.1"/>
    </reaction>
</comment>
<evidence type="ECO:0000313" key="10">
    <source>
        <dbReference type="Proteomes" id="UP000474630"/>
    </source>
</evidence>
<evidence type="ECO:0000256" key="6">
    <source>
        <dbReference type="ARBA" id="ARBA00024536"/>
    </source>
</evidence>
<comment type="pathway">
    <text evidence="7">Porphyrin-containing compound metabolism; protoheme biosynthesis; protoheme from protoporphyrin-IX: step 1/1.</text>
</comment>
<keyword evidence="3 7" id="KW-0350">Heme biosynthesis</keyword>
<dbReference type="SUPFAM" id="SSF53800">
    <property type="entry name" value="Chelatase"/>
    <property type="match status" value="1"/>
</dbReference>
<feature type="binding site" evidence="7">
    <location>
        <position position="192"/>
    </location>
    <ligand>
        <name>Fe(2+)</name>
        <dbReference type="ChEBI" id="CHEBI:29033"/>
    </ligand>
</feature>
<dbReference type="UniPathway" id="UPA00252">
    <property type="reaction ID" value="UER00325"/>
</dbReference>
<dbReference type="AlphaFoldDB" id="A0A6C0R833"/>
<dbReference type="RefSeq" id="WP_163344446.1">
    <property type="nucleotide sequence ID" value="NZ_CP048409.1"/>
</dbReference>
<dbReference type="InterPro" id="IPR001015">
    <property type="entry name" value="Ferrochelatase"/>
</dbReference>
<proteinExistence type="inferred from homology"/>
<keyword evidence="5 7" id="KW-0627">Porphyrin biosynthesis</keyword>
<organism evidence="9 10">
    <name type="scientific">Draconibacterium halophilum</name>
    <dbReference type="NCBI Taxonomy" id="2706887"/>
    <lineage>
        <taxon>Bacteria</taxon>
        <taxon>Pseudomonadati</taxon>
        <taxon>Bacteroidota</taxon>
        <taxon>Bacteroidia</taxon>
        <taxon>Marinilabiliales</taxon>
        <taxon>Prolixibacteraceae</taxon>
        <taxon>Draconibacterium</taxon>
    </lineage>
</organism>
<dbReference type="Gene3D" id="3.40.50.1400">
    <property type="match status" value="2"/>
</dbReference>
<protein>
    <recommendedName>
        <fullName evidence="7">Ferrochelatase</fullName>
        <ecNumber evidence="7">4.98.1.1</ecNumber>
    </recommendedName>
    <alternativeName>
        <fullName evidence="7">Heme synthase</fullName>
    </alternativeName>
    <alternativeName>
        <fullName evidence="7">Protoheme ferro-lyase</fullName>
    </alternativeName>
</protein>
<dbReference type="Pfam" id="PF00762">
    <property type="entry name" value="Ferrochelatase"/>
    <property type="match status" value="1"/>
</dbReference>
<keyword evidence="10" id="KW-1185">Reference proteome</keyword>
<accession>A0A6C0R833</accession>
<dbReference type="PANTHER" id="PTHR11108:SF1">
    <property type="entry name" value="FERROCHELATASE, MITOCHONDRIAL"/>
    <property type="match status" value="1"/>
</dbReference>
<dbReference type="GO" id="GO:0005737">
    <property type="term" value="C:cytoplasm"/>
    <property type="evidence" value="ECO:0007669"/>
    <property type="project" value="UniProtKB-SubCell"/>
</dbReference>
<evidence type="ECO:0000256" key="7">
    <source>
        <dbReference type="HAMAP-Rule" id="MF_00323"/>
    </source>
</evidence>
<sequence length="338" mass="38697">MKTKTAVLLMNVGSPDKPTVPAVRKYLTEFLNDERVIDLPYLLRKFLVNAIIIPFRVKNSTKLYRQLWTKKGSPLIYISEELKQKLQEELGEDYEVFMGMRYGNPGYKAALAEIKKKGFEKLILLPLFPHHAMSTTETSLVAAQKEIKKLGIKAEVSEVGQFYHDPKFIDAFAERIQQYKLQDYDHIIFSYHGLPNRHLEKCHPGIKVEQCSCQKAMPEHGAMCYRATVYETSRLLAAQLNLQPKQYSVGFQSRLSKNWLTPFTDELLAEKLAEGKKKILIAAPSFVTDCLETTLELGVEYGEEFLDNGGEKLQLVDSLNTEKSWVETLAYLVRKSYS</sequence>
<name>A0A6C0R833_9BACT</name>
<comment type="function">
    <text evidence="7">Catalyzes the ferrous insertion into protoporphyrin IX.</text>
</comment>
<dbReference type="EC" id="4.98.1.1" evidence="7"/>
<evidence type="ECO:0000256" key="8">
    <source>
        <dbReference type="RuleBase" id="RU004185"/>
    </source>
</evidence>
<keyword evidence="7" id="KW-0963">Cytoplasm</keyword>
<dbReference type="CDD" id="cd03411">
    <property type="entry name" value="Ferrochelatase_N"/>
    <property type="match status" value="1"/>
</dbReference>
<keyword evidence="4 7" id="KW-0456">Lyase</keyword>
<evidence type="ECO:0000256" key="4">
    <source>
        <dbReference type="ARBA" id="ARBA00023239"/>
    </source>
</evidence>
<dbReference type="GO" id="GO:0004325">
    <property type="term" value="F:ferrochelatase activity"/>
    <property type="evidence" value="ECO:0007669"/>
    <property type="project" value="UniProtKB-UniRule"/>
</dbReference>
<dbReference type="InterPro" id="IPR033644">
    <property type="entry name" value="Ferrochelatase_C"/>
</dbReference>